<accession>A0A832GSB8</accession>
<dbReference type="GO" id="GO:0050660">
    <property type="term" value="F:flavin adenine dinucleotide binding"/>
    <property type="evidence" value="ECO:0007669"/>
    <property type="project" value="InterPro"/>
</dbReference>
<dbReference type="InterPro" id="IPR033947">
    <property type="entry name" value="ETF_alpha_N"/>
</dbReference>
<evidence type="ECO:0000313" key="5">
    <source>
        <dbReference type="EMBL" id="HGV56024.1"/>
    </source>
</evidence>
<dbReference type="PIRSF" id="PIRSF000089">
    <property type="entry name" value="Electra_flavoP_a"/>
    <property type="match status" value="1"/>
</dbReference>
<evidence type="ECO:0000259" key="4">
    <source>
        <dbReference type="SMART" id="SM00893"/>
    </source>
</evidence>
<dbReference type="SUPFAM" id="SSF52402">
    <property type="entry name" value="Adenine nucleotide alpha hydrolases-like"/>
    <property type="match status" value="1"/>
</dbReference>
<dbReference type="GO" id="GO:0033539">
    <property type="term" value="P:fatty acid beta-oxidation using acyl-CoA dehydrogenase"/>
    <property type="evidence" value="ECO:0007669"/>
    <property type="project" value="TreeGrafter"/>
</dbReference>
<keyword evidence="2" id="KW-0249">Electron transport</keyword>
<sequence>MGDYMLAYGEYYQGRLHPASLEILSPLREIANQLGKKLALLVLAPTYEEVQNNTELLKAICDEVLVVAHESLGEFKDDLYERVVVEVVKGLRPFGVFFPATLQGLALAPRVAGKLGVGLCAHVNALEIEDGKLYMLRPTYGENIMAKLYSTTLPVMATLALGAFSIKEGERAPIFKLWEMSSDFSWESKLKIRQFTPAKKEINRLSVAKVVLAGGLGLKKKENFEKLIRLAQLLEGEVGATRPLCHAGWVEEERMIGVSGISVRPKLYIGFGISGAIQHTVGMENSEFIIAVNTDKDAPLVKLAHLSLIADAEKVIDALLKKLETRP</sequence>
<dbReference type="InterPro" id="IPR014729">
    <property type="entry name" value="Rossmann-like_a/b/a_fold"/>
</dbReference>
<dbReference type="Pfam" id="PF00766">
    <property type="entry name" value="ETF_alpha"/>
    <property type="match status" value="1"/>
</dbReference>
<dbReference type="Pfam" id="PF01012">
    <property type="entry name" value="ETF"/>
    <property type="match status" value="1"/>
</dbReference>
<feature type="domain" description="Electron transfer flavoprotein alpha/beta-subunit N-terminal" evidence="4">
    <location>
        <begin position="5"/>
        <end position="188"/>
    </location>
</feature>
<gene>
    <name evidence="5" type="ORF">ENT73_08115</name>
</gene>
<feature type="binding site" evidence="3">
    <location>
        <begin position="272"/>
        <end position="279"/>
    </location>
    <ligand>
        <name>FAD</name>
        <dbReference type="ChEBI" id="CHEBI:57692"/>
    </ligand>
</feature>
<dbReference type="GO" id="GO:0009055">
    <property type="term" value="F:electron transfer activity"/>
    <property type="evidence" value="ECO:0007669"/>
    <property type="project" value="InterPro"/>
</dbReference>
<comment type="caution">
    <text evidence="5">The sequence shown here is derived from an EMBL/GenBank/DDBJ whole genome shotgun (WGS) entry which is preliminary data.</text>
</comment>
<protein>
    <submittedName>
        <fullName evidence="5">Electron transfer flavoprotein subunit alpha/FixB family protein</fullName>
    </submittedName>
</protein>
<proteinExistence type="inferred from homology"/>
<dbReference type="Gene3D" id="3.40.50.620">
    <property type="entry name" value="HUPs"/>
    <property type="match status" value="1"/>
</dbReference>
<keyword evidence="3" id="KW-0285">Flavoprotein</keyword>
<dbReference type="SUPFAM" id="SSF52467">
    <property type="entry name" value="DHS-like NAD/FAD-binding domain"/>
    <property type="match status" value="1"/>
</dbReference>
<organism evidence="5">
    <name type="scientific">Caldimicrobium thiodismutans</name>
    <dbReference type="NCBI Taxonomy" id="1653476"/>
    <lineage>
        <taxon>Bacteria</taxon>
        <taxon>Pseudomonadati</taxon>
        <taxon>Thermodesulfobacteriota</taxon>
        <taxon>Thermodesulfobacteria</taxon>
        <taxon>Thermodesulfobacteriales</taxon>
        <taxon>Thermodesulfobacteriaceae</taxon>
        <taxon>Caldimicrobium</taxon>
    </lineage>
</organism>
<dbReference type="PANTHER" id="PTHR43153">
    <property type="entry name" value="ELECTRON TRANSFER FLAVOPROTEIN ALPHA"/>
    <property type="match status" value="1"/>
</dbReference>
<evidence type="ECO:0000256" key="2">
    <source>
        <dbReference type="ARBA" id="ARBA00022982"/>
    </source>
</evidence>
<dbReference type="InterPro" id="IPR014730">
    <property type="entry name" value="ETF_a/b_N"/>
</dbReference>
<comment type="similarity">
    <text evidence="1">Belongs to the ETF alpha-subunit/FixB family.</text>
</comment>
<dbReference type="EMBL" id="DSZU01000147">
    <property type="protein sequence ID" value="HGV56024.1"/>
    <property type="molecule type" value="Genomic_DNA"/>
</dbReference>
<name>A0A832GSB8_9BACT</name>
<dbReference type="CDD" id="cd01715">
    <property type="entry name" value="ETF_alpha"/>
    <property type="match status" value="1"/>
</dbReference>
<dbReference type="InterPro" id="IPR029035">
    <property type="entry name" value="DHS-like_NAD/FAD-binding_dom"/>
</dbReference>
<keyword evidence="3" id="KW-0274">FAD</keyword>
<reference evidence="5" key="1">
    <citation type="journal article" date="2020" name="mSystems">
        <title>Genome- and Community-Level Interaction Insights into Carbon Utilization and Element Cycling Functions of Hydrothermarchaeota in Hydrothermal Sediment.</title>
        <authorList>
            <person name="Zhou Z."/>
            <person name="Liu Y."/>
            <person name="Xu W."/>
            <person name="Pan J."/>
            <person name="Luo Z.H."/>
            <person name="Li M."/>
        </authorList>
    </citation>
    <scope>NUCLEOTIDE SEQUENCE [LARGE SCALE GENOMIC DNA]</scope>
    <source>
        <strain evidence="5">SpSt-605</strain>
    </source>
</reference>
<dbReference type="Gene3D" id="3.40.50.1220">
    <property type="entry name" value="TPP-binding domain"/>
    <property type="match status" value="1"/>
</dbReference>
<evidence type="ECO:0000256" key="1">
    <source>
        <dbReference type="ARBA" id="ARBA00005817"/>
    </source>
</evidence>
<comment type="cofactor">
    <cofactor evidence="3">
        <name>FAD</name>
        <dbReference type="ChEBI" id="CHEBI:57692"/>
    </cofactor>
    <text evidence="3">Binds 1 FAD per dimer.</text>
</comment>
<keyword evidence="2" id="KW-0813">Transport</keyword>
<feature type="binding site" evidence="3">
    <location>
        <begin position="241"/>
        <end position="242"/>
    </location>
    <ligand>
        <name>FAD</name>
        <dbReference type="ChEBI" id="CHEBI:57692"/>
    </ligand>
</feature>
<evidence type="ECO:0000256" key="3">
    <source>
        <dbReference type="PIRSR" id="PIRSR000089-1"/>
    </source>
</evidence>
<dbReference type="AlphaFoldDB" id="A0A832GSB8"/>
<dbReference type="InterPro" id="IPR001308">
    <property type="entry name" value="ETF_a/FixB"/>
</dbReference>
<dbReference type="PANTHER" id="PTHR43153:SF1">
    <property type="entry name" value="ELECTRON TRANSFER FLAVOPROTEIN SUBUNIT ALPHA, MITOCHONDRIAL"/>
    <property type="match status" value="1"/>
</dbReference>
<feature type="binding site" evidence="3">
    <location>
        <position position="293"/>
    </location>
    <ligand>
        <name>FAD</name>
        <dbReference type="ChEBI" id="CHEBI:57692"/>
    </ligand>
</feature>
<dbReference type="InterPro" id="IPR014731">
    <property type="entry name" value="ETF_asu_C"/>
</dbReference>
<dbReference type="SMART" id="SM00893">
    <property type="entry name" value="ETF"/>
    <property type="match status" value="1"/>
</dbReference>